<evidence type="ECO:0000313" key="1">
    <source>
        <dbReference type="EMBL" id="GAA0584448.1"/>
    </source>
</evidence>
<dbReference type="Pfam" id="PF07103">
    <property type="entry name" value="DUF1365"/>
    <property type="match status" value="1"/>
</dbReference>
<sequence length="246" mass="28235">MAFASTLCVGSVMHRRLAPRRHHFRYKAFWLFLDLDEIPAHSRSLRWFSYNKPNLFSLYDRDHGNGSSVPLTDQIREEAKNAGIAAEKIFVLLMPRVLGYTFNPLSTFFCYDAGGVLTAIRYEVHNTFGERHTYLLPVDGASGPVKQTCRKSFYVSPFLGMAMRYDFRVAQDDDRINIGINVSHDDQLMLCAVLTGEHQPLTDRNLLKLFFAIPLQTFKVTAAIHWQALKLWRKGLRIFPKTHLGP</sequence>
<accession>A0ABP3Q6S2</accession>
<name>A0ABP3Q6S2_9PROT</name>
<dbReference type="Proteomes" id="UP001499951">
    <property type="component" value="Unassembled WGS sequence"/>
</dbReference>
<evidence type="ECO:0000313" key="2">
    <source>
        <dbReference type="Proteomes" id="UP001499951"/>
    </source>
</evidence>
<dbReference type="PANTHER" id="PTHR33973">
    <property type="entry name" value="OS07G0153300 PROTEIN"/>
    <property type="match status" value="1"/>
</dbReference>
<dbReference type="EMBL" id="BAAADD010000011">
    <property type="protein sequence ID" value="GAA0584448.1"/>
    <property type="molecule type" value="Genomic_DNA"/>
</dbReference>
<organism evidence="1 2">
    <name type="scientific">Rhizomicrobium electricum</name>
    <dbReference type="NCBI Taxonomy" id="480070"/>
    <lineage>
        <taxon>Bacteria</taxon>
        <taxon>Pseudomonadati</taxon>
        <taxon>Pseudomonadota</taxon>
        <taxon>Alphaproteobacteria</taxon>
        <taxon>Micropepsales</taxon>
        <taxon>Micropepsaceae</taxon>
        <taxon>Rhizomicrobium</taxon>
    </lineage>
</organism>
<dbReference type="PANTHER" id="PTHR33973:SF4">
    <property type="entry name" value="OS07G0153300 PROTEIN"/>
    <property type="match status" value="1"/>
</dbReference>
<dbReference type="RefSeq" id="WP_166929051.1">
    <property type="nucleotide sequence ID" value="NZ_BAAADD010000011.1"/>
</dbReference>
<reference evidence="2" key="1">
    <citation type="journal article" date="2019" name="Int. J. Syst. Evol. Microbiol.">
        <title>The Global Catalogue of Microorganisms (GCM) 10K type strain sequencing project: providing services to taxonomists for standard genome sequencing and annotation.</title>
        <authorList>
            <consortium name="The Broad Institute Genomics Platform"/>
            <consortium name="The Broad Institute Genome Sequencing Center for Infectious Disease"/>
            <person name="Wu L."/>
            <person name="Ma J."/>
        </authorList>
    </citation>
    <scope>NUCLEOTIDE SEQUENCE [LARGE SCALE GENOMIC DNA]</scope>
    <source>
        <strain evidence="2">JCM 15089</strain>
    </source>
</reference>
<gene>
    <name evidence="1" type="ORF">GCM10008942_36710</name>
</gene>
<dbReference type="InterPro" id="IPR010775">
    <property type="entry name" value="DUF1365"/>
</dbReference>
<comment type="caution">
    <text evidence="1">The sequence shown here is derived from an EMBL/GenBank/DDBJ whole genome shotgun (WGS) entry which is preliminary data.</text>
</comment>
<proteinExistence type="predicted"/>
<keyword evidence="2" id="KW-1185">Reference proteome</keyword>
<protein>
    <submittedName>
        <fullName evidence="1">DUF1365 domain-containing protein</fullName>
    </submittedName>
</protein>